<feature type="chain" id="PRO_5013188757" description="Phage tail collar domain-containing protein" evidence="1">
    <location>
        <begin position="22"/>
        <end position="237"/>
    </location>
</feature>
<accession>A0A222FFN0</accession>
<evidence type="ECO:0000259" key="2">
    <source>
        <dbReference type="Pfam" id="PF07484"/>
    </source>
</evidence>
<organism evidence="3 4">
    <name type="scientific">Bacterioplanes sanyensis</name>
    <dbReference type="NCBI Taxonomy" id="1249553"/>
    <lineage>
        <taxon>Bacteria</taxon>
        <taxon>Pseudomonadati</taxon>
        <taxon>Pseudomonadota</taxon>
        <taxon>Gammaproteobacteria</taxon>
        <taxon>Oceanospirillales</taxon>
        <taxon>Oceanospirillaceae</taxon>
        <taxon>Bacterioplanes</taxon>
    </lineage>
</organism>
<reference evidence="3 4" key="1">
    <citation type="submission" date="2017-07" db="EMBL/GenBank/DDBJ databases">
        <title>Annotated genome sequence of Bacterioplanes sanyensis isolated from Red Sea.</title>
        <authorList>
            <person name="Rehman Z.U."/>
        </authorList>
    </citation>
    <scope>NUCLEOTIDE SEQUENCE [LARGE SCALE GENOMIC DNA]</scope>
    <source>
        <strain evidence="3 4">NV9</strain>
    </source>
</reference>
<protein>
    <recommendedName>
        <fullName evidence="2">Phage tail collar domain-containing protein</fullName>
    </recommendedName>
</protein>
<proteinExistence type="predicted"/>
<dbReference type="Pfam" id="PF07484">
    <property type="entry name" value="Collar"/>
    <property type="match status" value="1"/>
</dbReference>
<dbReference type="KEGG" id="bsan:CHH28_00780"/>
<evidence type="ECO:0000313" key="4">
    <source>
        <dbReference type="Proteomes" id="UP000202440"/>
    </source>
</evidence>
<dbReference type="InterPro" id="IPR037053">
    <property type="entry name" value="Phage_tail_collar_dom_sf"/>
</dbReference>
<keyword evidence="1" id="KW-0732">Signal</keyword>
<dbReference type="AlphaFoldDB" id="A0A222FFN0"/>
<dbReference type="PROSITE" id="PS51257">
    <property type="entry name" value="PROKAR_LIPOPROTEIN"/>
    <property type="match status" value="1"/>
</dbReference>
<feature type="domain" description="Phage tail collar" evidence="2">
    <location>
        <begin position="32"/>
        <end position="88"/>
    </location>
</feature>
<dbReference type="RefSeq" id="WP_094058522.1">
    <property type="nucleotide sequence ID" value="NZ_CP022530.1"/>
</dbReference>
<gene>
    <name evidence="3" type="ORF">CHH28_00780</name>
</gene>
<sequence length="237" mass="24846">MKSFTYPLALLGSFFCGSVSAGCEPEDTAYIGSICTMVGSYCPRKTQLAAGQLLNINSNPALFAVIGAQYGGNGRTNFALPDLRSRTPVHVGTGPGLNFVDAGWFRGSEISWVYDVPAHSHIATYTPITKFVQGIGNYFTLPIHANPNAATIPGTNSKLTTSPSGGPAAAAIWSDGSGGVIGDWQLPQFSAEGDYTPAGDVLVSTTENNQQLPVEVLPPQLGVLHCIVTDGVFPPRT</sequence>
<evidence type="ECO:0000256" key="1">
    <source>
        <dbReference type="SAM" id="SignalP"/>
    </source>
</evidence>
<feature type="signal peptide" evidence="1">
    <location>
        <begin position="1"/>
        <end position="21"/>
    </location>
</feature>
<dbReference type="Gene3D" id="3.90.1340.10">
    <property type="entry name" value="Phage tail collar domain"/>
    <property type="match status" value="1"/>
</dbReference>
<dbReference type="SUPFAM" id="SSF88874">
    <property type="entry name" value="Receptor-binding domain of short tail fibre protein gp12"/>
    <property type="match status" value="1"/>
</dbReference>
<dbReference type="Proteomes" id="UP000202440">
    <property type="component" value="Chromosome"/>
</dbReference>
<name>A0A222FFN0_9GAMM</name>
<dbReference type="InterPro" id="IPR011083">
    <property type="entry name" value="Phage_tail_collar_dom"/>
</dbReference>
<keyword evidence="4" id="KW-1185">Reference proteome</keyword>
<dbReference type="EMBL" id="CP022530">
    <property type="protein sequence ID" value="ASP37304.1"/>
    <property type="molecule type" value="Genomic_DNA"/>
</dbReference>
<evidence type="ECO:0000313" key="3">
    <source>
        <dbReference type="EMBL" id="ASP37304.1"/>
    </source>
</evidence>
<dbReference type="OrthoDB" id="9810174at2"/>